<organism evidence="3 4">
    <name type="scientific">Salimicrobium jeotgali</name>
    <dbReference type="NCBI Taxonomy" id="1230341"/>
    <lineage>
        <taxon>Bacteria</taxon>
        <taxon>Bacillati</taxon>
        <taxon>Bacillota</taxon>
        <taxon>Bacilli</taxon>
        <taxon>Bacillales</taxon>
        <taxon>Bacillaceae</taxon>
        <taxon>Salimicrobium</taxon>
    </lineage>
</organism>
<dbReference type="OrthoDB" id="2942084at2"/>
<accession>K2G9P2</accession>
<gene>
    <name evidence="2" type="ORF">AAV35_012190</name>
    <name evidence="3" type="ORF">MJ3_10311</name>
</gene>
<dbReference type="RefSeq" id="WP_008591178.1">
    <property type="nucleotide sequence ID" value="NZ_AMPQ01000015.1"/>
</dbReference>
<feature type="transmembrane region" description="Helical" evidence="1">
    <location>
        <begin position="17"/>
        <end position="36"/>
    </location>
</feature>
<dbReference type="EMBL" id="CP011361">
    <property type="protein sequence ID" value="AKG05452.1"/>
    <property type="molecule type" value="Genomic_DNA"/>
</dbReference>
<dbReference type="Proteomes" id="UP000011746">
    <property type="component" value="Unassembled WGS sequence"/>
</dbReference>
<keyword evidence="1" id="KW-0812">Transmembrane</keyword>
<feature type="transmembrane region" description="Helical" evidence="1">
    <location>
        <begin position="42"/>
        <end position="60"/>
    </location>
</feature>
<keyword evidence="1" id="KW-0472">Membrane</keyword>
<proteinExistence type="predicted"/>
<sequence length="92" mass="10590">MGLFFQKEKEEITKPMIIIRASIAILMASIFIFNLINGFGPASLKWIFILAAIGSVIDGIDKIFHKKPRKEYLLEFLFALLWFALGISFFYL</sequence>
<evidence type="ECO:0000313" key="5">
    <source>
        <dbReference type="Proteomes" id="UP000092654"/>
    </source>
</evidence>
<keyword evidence="1" id="KW-1133">Transmembrane helix</keyword>
<dbReference type="AlphaFoldDB" id="K2G9P2"/>
<evidence type="ECO:0000313" key="3">
    <source>
        <dbReference type="EMBL" id="EKE31082.1"/>
    </source>
</evidence>
<evidence type="ECO:0000256" key="1">
    <source>
        <dbReference type="SAM" id="Phobius"/>
    </source>
</evidence>
<dbReference type="EMBL" id="AMPQ01000015">
    <property type="protein sequence ID" value="EKE31082.1"/>
    <property type="molecule type" value="Genomic_DNA"/>
</dbReference>
<keyword evidence="4" id="KW-1185">Reference proteome</keyword>
<dbReference type="eggNOG" id="ENOG5033JTW">
    <property type="taxonomic scope" value="Bacteria"/>
</dbReference>
<evidence type="ECO:0000313" key="4">
    <source>
        <dbReference type="Proteomes" id="UP000011746"/>
    </source>
</evidence>
<feature type="transmembrane region" description="Helical" evidence="1">
    <location>
        <begin position="72"/>
        <end position="91"/>
    </location>
</feature>
<evidence type="ECO:0000313" key="2">
    <source>
        <dbReference type="EMBL" id="AKG05452.1"/>
    </source>
</evidence>
<reference evidence="2" key="3">
    <citation type="submission" date="2016-11" db="EMBL/GenBank/DDBJ databases">
        <title>Salimicrobium jeotgali MJ3, isolated from Myulchi jeot, a traditional Korean fermented seafood.</title>
        <authorList>
            <person name="Kim K.H."/>
            <person name="Jeon C.O."/>
            <person name="Jin H.M."/>
        </authorList>
    </citation>
    <scope>NUCLEOTIDE SEQUENCE</scope>
    <source>
        <strain evidence="2">MJ3</strain>
    </source>
</reference>
<reference evidence="3 4" key="1">
    <citation type="journal article" date="2012" name="J. Bacteriol.">
        <title>Draft Genome Sequence of Salimicrobium sp. Strain MJ3, Isolated from Myulchi-Jeot, Korean Fermented Seafood.</title>
        <authorList>
            <person name="Lee S.H."/>
            <person name="Jung J.Y."/>
            <person name="Jeon C.O."/>
        </authorList>
    </citation>
    <scope>NUCLEOTIDE SEQUENCE [LARGE SCALE GENOMIC DNA]</scope>
    <source>
        <strain evidence="3 4">MJ3</strain>
    </source>
</reference>
<dbReference type="KEGG" id="sje:AAV35_012190"/>
<name>K2G9P2_9BACI</name>
<protein>
    <submittedName>
        <fullName evidence="3">Uncharacterized protein</fullName>
    </submittedName>
</protein>
<dbReference type="Proteomes" id="UP000092654">
    <property type="component" value="Chromosome"/>
</dbReference>
<reference evidence="5" key="2">
    <citation type="submission" date="2015-06" db="EMBL/GenBank/DDBJ databases">
        <title>Salimicrobium jeotgali MJ3, isolated from Myulchi jeot, a traditional Korean fermented seafood.</title>
        <authorList>
            <person name="Kim K.H."/>
            <person name="Jeon C.O."/>
            <person name="Jin H.M."/>
        </authorList>
    </citation>
    <scope>NUCLEOTIDE SEQUENCE [LARGE SCALE GENOMIC DNA]</scope>
    <source>
        <strain evidence="5">MJ3</strain>
    </source>
</reference>